<dbReference type="PROSITE" id="PS51123">
    <property type="entry name" value="OMPA_2"/>
    <property type="match status" value="1"/>
</dbReference>
<keyword evidence="2 4" id="KW-0472">Membrane</keyword>
<dbReference type="PRINTS" id="PR01023">
    <property type="entry name" value="NAFLGMOTY"/>
</dbReference>
<proteinExistence type="predicted"/>
<feature type="compositionally biased region" description="Low complexity" evidence="5">
    <location>
        <begin position="365"/>
        <end position="375"/>
    </location>
</feature>
<evidence type="ECO:0000256" key="3">
    <source>
        <dbReference type="ARBA" id="ARBA00023237"/>
    </source>
</evidence>
<dbReference type="SUPFAM" id="SSF103088">
    <property type="entry name" value="OmpA-like"/>
    <property type="match status" value="1"/>
</dbReference>
<dbReference type="STRING" id="490188.SAMN04488068_2865"/>
<keyword evidence="6" id="KW-0732">Signal</keyword>
<feature type="chain" id="PRO_5012974345" evidence="6">
    <location>
        <begin position="19"/>
        <end position="399"/>
    </location>
</feature>
<dbReference type="Proteomes" id="UP000199758">
    <property type="component" value="Unassembled WGS sequence"/>
</dbReference>
<feature type="region of interest" description="Disordered" evidence="5">
    <location>
        <begin position="364"/>
        <end position="399"/>
    </location>
</feature>
<evidence type="ECO:0000256" key="5">
    <source>
        <dbReference type="SAM" id="MobiDB-lite"/>
    </source>
</evidence>
<dbReference type="PANTHER" id="PTHR30329">
    <property type="entry name" value="STATOR ELEMENT OF FLAGELLAR MOTOR COMPLEX"/>
    <property type="match status" value="1"/>
</dbReference>
<sequence>MKALVNMGWIAASIWATASAAAEIAPTTEYNAFAALGTRTYLSPMSSYTFADSGRQTESGFGGSLSFGRLIGDRLLGEISGQYQVYRRESDDRSMKMSTLTANGLFFPTANPGYALIGVGYGDVRSHPGNDAGYGTALFNLGAGYLWKPAASQDVVVRLQGLWRLDAHNDRRTGDSIGNGRKAFNDIVVSVGLLIPLGSTPRLAAPAPEPVVVMPVDTGEPAPSVEPPAPPVCRSPEPGQAADLAGCATGDLIVLRGVNFNFDSAMLTPTATTTLDGVAESLQRLPSLRFEVGGHTDAIGSDAYNDDLSKRRAQTVADHLQSQGITGDRMRTHGYGAAHPIADNATDEGRELNRRVELKIIEADTTTSSASSSYTDPAVVDVDAMSSTPDTDATIDSPR</sequence>
<keyword evidence="3" id="KW-0998">Cell outer membrane</keyword>
<dbReference type="AlphaFoldDB" id="A0A1M5R2M7"/>
<evidence type="ECO:0000313" key="8">
    <source>
        <dbReference type="EMBL" id="SHH20614.1"/>
    </source>
</evidence>
<dbReference type="Gene3D" id="3.30.1330.60">
    <property type="entry name" value="OmpA-like domain"/>
    <property type="match status" value="1"/>
</dbReference>
<name>A0A1M5R2M7_9GAMM</name>
<dbReference type="PRINTS" id="PR01021">
    <property type="entry name" value="OMPADOMAIN"/>
</dbReference>
<evidence type="ECO:0000259" key="7">
    <source>
        <dbReference type="PROSITE" id="PS51123"/>
    </source>
</evidence>
<reference evidence="8 9" key="1">
    <citation type="submission" date="2016-11" db="EMBL/GenBank/DDBJ databases">
        <authorList>
            <person name="Jaros S."/>
            <person name="Januszkiewicz K."/>
            <person name="Wedrychowicz H."/>
        </authorList>
    </citation>
    <scope>NUCLEOTIDE SEQUENCE [LARGE SCALE GENOMIC DNA]</scope>
    <source>
        <strain evidence="8 9">CGMCC 1.7049</strain>
    </source>
</reference>
<evidence type="ECO:0000256" key="4">
    <source>
        <dbReference type="PROSITE-ProRule" id="PRU00473"/>
    </source>
</evidence>
<evidence type="ECO:0000313" key="9">
    <source>
        <dbReference type="Proteomes" id="UP000199758"/>
    </source>
</evidence>
<gene>
    <name evidence="8" type="ORF">SAMN04488068_2865</name>
</gene>
<feature type="signal peptide" evidence="6">
    <location>
        <begin position="1"/>
        <end position="18"/>
    </location>
</feature>
<dbReference type="InterPro" id="IPR006664">
    <property type="entry name" value="OMP_bac"/>
</dbReference>
<organism evidence="8 9">
    <name type="scientific">Hydrocarboniphaga daqingensis</name>
    <dbReference type="NCBI Taxonomy" id="490188"/>
    <lineage>
        <taxon>Bacteria</taxon>
        <taxon>Pseudomonadati</taxon>
        <taxon>Pseudomonadota</taxon>
        <taxon>Gammaproteobacteria</taxon>
        <taxon>Nevskiales</taxon>
        <taxon>Nevskiaceae</taxon>
        <taxon>Hydrocarboniphaga</taxon>
    </lineage>
</organism>
<evidence type="ECO:0000256" key="6">
    <source>
        <dbReference type="SAM" id="SignalP"/>
    </source>
</evidence>
<dbReference type="PANTHER" id="PTHR30329:SF21">
    <property type="entry name" value="LIPOPROTEIN YIAD-RELATED"/>
    <property type="match status" value="1"/>
</dbReference>
<comment type="subcellular location">
    <subcellularLocation>
        <location evidence="1">Cell outer membrane</location>
    </subcellularLocation>
</comment>
<dbReference type="InterPro" id="IPR050330">
    <property type="entry name" value="Bact_OuterMem_StrucFunc"/>
</dbReference>
<feature type="domain" description="OmpA-like" evidence="7">
    <location>
        <begin position="247"/>
        <end position="364"/>
    </location>
</feature>
<dbReference type="Gene3D" id="2.40.160.20">
    <property type="match status" value="1"/>
</dbReference>
<protein>
    <submittedName>
        <fullName evidence="8">OmpA-OmpF porin, OOP family</fullName>
    </submittedName>
</protein>
<dbReference type="CDD" id="cd07185">
    <property type="entry name" value="OmpA_C-like"/>
    <property type="match status" value="1"/>
</dbReference>
<evidence type="ECO:0000256" key="1">
    <source>
        <dbReference type="ARBA" id="ARBA00004442"/>
    </source>
</evidence>
<accession>A0A1M5R2M7</accession>
<dbReference type="GO" id="GO:0009279">
    <property type="term" value="C:cell outer membrane"/>
    <property type="evidence" value="ECO:0007669"/>
    <property type="project" value="UniProtKB-SubCell"/>
</dbReference>
<keyword evidence="9" id="KW-1185">Reference proteome</keyword>
<dbReference type="Pfam" id="PF00691">
    <property type="entry name" value="OmpA"/>
    <property type="match status" value="1"/>
</dbReference>
<evidence type="ECO:0000256" key="2">
    <source>
        <dbReference type="ARBA" id="ARBA00023136"/>
    </source>
</evidence>
<dbReference type="InterPro" id="IPR036737">
    <property type="entry name" value="OmpA-like_sf"/>
</dbReference>
<dbReference type="InterPro" id="IPR006665">
    <property type="entry name" value="OmpA-like"/>
</dbReference>
<dbReference type="EMBL" id="FQWZ01000007">
    <property type="protein sequence ID" value="SHH20614.1"/>
    <property type="molecule type" value="Genomic_DNA"/>
</dbReference>